<dbReference type="EMBL" id="UINC01125495">
    <property type="protein sequence ID" value="SVD03366.1"/>
    <property type="molecule type" value="Genomic_DNA"/>
</dbReference>
<proteinExistence type="predicted"/>
<gene>
    <name evidence="1" type="ORF">METZ01_LOCUS356220</name>
</gene>
<protein>
    <submittedName>
        <fullName evidence="1">Uncharacterized protein</fullName>
    </submittedName>
</protein>
<sequence>MKKIASILFLLSGTLFIVISITSEDTDIWLPLGCAFITIGIVFRKKGGAGNDSEKGELLTDEEEKQVWEEFKSKEDKDDN</sequence>
<accession>A0A382S0D3</accession>
<organism evidence="1">
    <name type="scientific">marine metagenome</name>
    <dbReference type="NCBI Taxonomy" id="408172"/>
    <lineage>
        <taxon>unclassified sequences</taxon>
        <taxon>metagenomes</taxon>
        <taxon>ecological metagenomes</taxon>
    </lineage>
</organism>
<evidence type="ECO:0000313" key="1">
    <source>
        <dbReference type="EMBL" id="SVD03366.1"/>
    </source>
</evidence>
<name>A0A382S0D3_9ZZZZ</name>
<reference evidence="1" key="1">
    <citation type="submission" date="2018-05" db="EMBL/GenBank/DDBJ databases">
        <authorList>
            <person name="Lanie J.A."/>
            <person name="Ng W.-L."/>
            <person name="Kazmierczak K.M."/>
            <person name="Andrzejewski T.M."/>
            <person name="Davidsen T.M."/>
            <person name="Wayne K.J."/>
            <person name="Tettelin H."/>
            <person name="Glass J.I."/>
            <person name="Rusch D."/>
            <person name="Podicherti R."/>
            <person name="Tsui H.-C.T."/>
            <person name="Winkler M.E."/>
        </authorList>
    </citation>
    <scope>NUCLEOTIDE SEQUENCE</scope>
</reference>
<dbReference type="AlphaFoldDB" id="A0A382S0D3"/>